<dbReference type="Proteomes" id="UP000315439">
    <property type="component" value="Unassembled WGS sequence"/>
</dbReference>
<dbReference type="RefSeq" id="WP_142893856.1">
    <property type="nucleotide sequence ID" value="NZ_ML660164.1"/>
</dbReference>
<organism evidence="2 3">
    <name type="scientific">Aliikangiella coralliicola</name>
    <dbReference type="NCBI Taxonomy" id="2592383"/>
    <lineage>
        <taxon>Bacteria</taxon>
        <taxon>Pseudomonadati</taxon>
        <taxon>Pseudomonadota</taxon>
        <taxon>Gammaproteobacteria</taxon>
        <taxon>Oceanospirillales</taxon>
        <taxon>Pleioneaceae</taxon>
        <taxon>Aliikangiella</taxon>
    </lineage>
</organism>
<accession>A0A545UCS5</accession>
<dbReference type="Gene3D" id="2.30.110.50">
    <property type="match status" value="1"/>
</dbReference>
<proteinExistence type="predicted"/>
<evidence type="ECO:0000313" key="2">
    <source>
        <dbReference type="EMBL" id="TQV87265.1"/>
    </source>
</evidence>
<reference evidence="2 3" key="1">
    <citation type="submission" date="2019-07" db="EMBL/GenBank/DDBJ databases">
        <title>Draft genome for Aliikangiella sp. M105.</title>
        <authorList>
            <person name="Wang G."/>
        </authorList>
    </citation>
    <scope>NUCLEOTIDE SEQUENCE [LARGE SCALE GENOMIC DNA]</scope>
    <source>
        <strain evidence="2 3">M105</strain>
    </source>
</reference>
<comment type="caution">
    <text evidence="2">The sequence shown here is derived from an EMBL/GenBank/DDBJ whole genome shotgun (WGS) entry which is preliminary data.</text>
</comment>
<dbReference type="EMBL" id="VIKS01000008">
    <property type="protein sequence ID" value="TQV87265.1"/>
    <property type="molecule type" value="Genomic_DNA"/>
</dbReference>
<sequence length="879" mass="95260">MGVYDPIRPNPSVTETSIAAPWPPRASVDFGMTLFDGEVLNDEVIKLIKFEGQESISQPYQVKLELRSNDAPTDGTRNLNFEKIIGANATVRIGLAETDESVQQPYPEKRAITYVNGIITSFLMAEPGVYHATLKPELFKLTLCNDYQIYHGTIKQVVEEVVTQKHGLNADFSRVQGLANDREQDWMQAGEDDLSFITRLMQKVFIYYYFEHSEGSHKIIFSDQFRYQELKQRRFKDNGSFYYTNDIREIRYTFNKQASMDEQDWILAYQYEQQLTSQGFRNVIAQTQAAWEEDATSKLSVFENDDNRSEKLNNVLYQSVQYGSSKQEVDEINDFLANQLATAPFKLSGSTNCSELRPCTQFKLVESIPANGDELVYDSYQVSVRPELDGHEMVITSFQFSGDIAGSYQASFEAISANGSVIPYNAQNTQQGSVYATVMAYSKSTPNQLGPTIDYLYRDSFDWGTQRFESKLSNESEFSCKGVYVKFATDPSDAPLRWVKLAEHMQTIPELGVTVTISRSNDGSEIPEVGGIIQSKGNKVILPDGATDNTNVGDSHSTSYGDNWSIHFGKYSPTDLNAAVEMVEEKKATNKYSSVSYSIGGSFGYSSSDDGKNGILSDSVSYGSSHSESYAAEQTSHSEVDRQVGYSKTGYSENTSETGTQKSTSTTGTSENTSTVGTSTSTSTVGTTNDTSTVGSSTSSRVEGSSNSTSATGQQNSASAVGMQNSANVLGMGNSVSATGMNNSVSVTGMQSSANATGMNNSANAVGMDNSASLVGMSNSASLTGMQNSASILGMSNSSNIVGMSSSLNVTGTSTNISVSGPSTNVDVSGPGVDVKIGSARVSIHNDPAMTDITIGSDSMVIKAPGIELQILYGIDLTM</sequence>
<feature type="compositionally biased region" description="Low complexity" evidence="1">
    <location>
        <begin position="655"/>
        <end position="710"/>
    </location>
</feature>
<dbReference type="Gene3D" id="3.55.50.10">
    <property type="entry name" value="Baseplate protein-like domains"/>
    <property type="match status" value="1"/>
</dbReference>
<dbReference type="AlphaFoldDB" id="A0A545UCS5"/>
<gene>
    <name evidence="2" type="ORF">FLL46_12495</name>
</gene>
<feature type="compositionally biased region" description="Low complexity" evidence="1">
    <location>
        <begin position="619"/>
        <end position="629"/>
    </location>
</feature>
<protein>
    <recommendedName>
        <fullName evidence="4">Type VI secretion system tip protein VgrG</fullName>
    </recommendedName>
</protein>
<dbReference type="SUPFAM" id="SSF69279">
    <property type="entry name" value="Phage tail proteins"/>
    <property type="match status" value="1"/>
</dbReference>
<name>A0A545UCS5_9GAMM</name>
<dbReference type="Pfam" id="PF05954">
    <property type="entry name" value="Phage_GPD"/>
    <property type="match status" value="1"/>
</dbReference>
<feature type="region of interest" description="Disordered" evidence="1">
    <location>
        <begin position="619"/>
        <end position="719"/>
    </location>
</feature>
<keyword evidence="3" id="KW-1185">Reference proteome</keyword>
<dbReference type="OrthoDB" id="9762420at2"/>
<evidence type="ECO:0000256" key="1">
    <source>
        <dbReference type="SAM" id="MobiDB-lite"/>
    </source>
</evidence>
<evidence type="ECO:0008006" key="4">
    <source>
        <dbReference type="Google" id="ProtNLM"/>
    </source>
</evidence>
<dbReference type="Gene3D" id="4.10.220.110">
    <property type="match status" value="1"/>
</dbReference>
<evidence type="ECO:0000313" key="3">
    <source>
        <dbReference type="Proteomes" id="UP000315439"/>
    </source>
</evidence>